<name>A0ABQ2LMK9_9ACTN</name>
<dbReference type="SUPFAM" id="SSF54909">
    <property type="entry name" value="Dimeric alpha+beta barrel"/>
    <property type="match status" value="1"/>
</dbReference>
<feature type="region of interest" description="Disordered" evidence="2">
    <location>
        <begin position="115"/>
        <end position="142"/>
    </location>
</feature>
<protein>
    <recommendedName>
        <fullName evidence="3">YCII-related domain-containing protein</fullName>
    </recommendedName>
</protein>
<dbReference type="Proteomes" id="UP000656881">
    <property type="component" value="Unassembled WGS sequence"/>
</dbReference>
<accession>A0ABQ2LMK9</accession>
<dbReference type="Gene3D" id="3.30.70.1060">
    <property type="entry name" value="Dimeric alpha+beta barrel"/>
    <property type="match status" value="1"/>
</dbReference>
<evidence type="ECO:0000313" key="5">
    <source>
        <dbReference type="Proteomes" id="UP000656881"/>
    </source>
</evidence>
<dbReference type="PANTHER" id="PTHR35174">
    <property type="entry name" value="BLL7171 PROTEIN-RELATED"/>
    <property type="match status" value="1"/>
</dbReference>
<evidence type="ECO:0000313" key="4">
    <source>
        <dbReference type="EMBL" id="GGO40471.1"/>
    </source>
</evidence>
<evidence type="ECO:0000259" key="3">
    <source>
        <dbReference type="Pfam" id="PF03795"/>
    </source>
</evidence>
<dbReference type="EMBL" id="BMNG01000004">
    <property type="protein sequence ID" value="GGO40471.1"/>
    <property type="molecule type" value="Genomic_DNA"/>
</dbReference>
<dbReference type="PANTHER" id="PTHR35174:SF3">
    <property type="entry name" value="BLL7171 PROTEIN"/>
    <property type="match status" value="1"/>
</dbReference>
<evidence type="ECO:0000256" key="2">
    <source>
        <dbReference type="SAM" id="MobiDB-lite"/>
    </source>
</evidence>
<dbReference type="RefSeq" id="WP_164326695.1">
    <property type="nucleotide sequence ID" value="NZ_BMNG01000004.1"/>
</dbReference>
<sequence>MKYLVMVQGSQADYDAMSGKASEHSPAWSEKELQAMFAFMGNLNNDLSESGEMIDGQGLTDPAQTRLVGLDDNGRPVITDGPYGETKEVLAGYWVLECESLERVTEIAKRINECPAPAGAPTPPVVIRPIQGGGGEGSVDCG</sequence>
<organism evidence="4 5">
    <name type="scientific">Streptomyces lasiicapitis</name>
    <dbReference type="NCBI Taxonomy" id="1923961"/>
    <lineage>
        <taxon>Bacteria</taxon>
        <taxon>Bacillati</taxon>
        <taxon>Actinomycetota</taxon>
        <taxon>Actinomycetes</taxon>
        <taxon>Kitasatosporales</taxon>
        <taxon>Streptomycetaceae</taxon>
        <taxon>Streptomyces</taxon>
    </lineage>
</organism>
<evidence type="ECO:0000256" key="1">
    <source>
        <dbReference type="ARBA" id="ARBA00007689"/>
    </source>
</evidence>
<feature type="domain" description="YCII-related" evidence="3">
    <location>
        <begin position="1"/>
        <end position="111"/>
    </location>
</feature>
<reference evidence="5" key="1">
    <citation type="journal article" date="2019" name="Int. J. Syst. Evol. Microbiol.">
        <title>The Global Catalogue of Microorganisms (GCM) 10K type strain sequencing project: providing services to taxonomists for standard genome sequencing and annotation.</title>
        <authorList>
            <consortium name="The Broad Institute Genomics Platform"/>
            <consortium name="The Broad Institute Genome Sequencing Center for Infectious Disease"/>
            <person name="Wu L."/>
            <person name="Ma J."/>
        </authorList>
    </citation>
    <scope>NUCLEOTIDE SEQUENCE [LARGE SCALE GENOMIC DNA]</scope>
    <source>
        <strain evidence="5">CGMCC 4.7349</strain>
    </source>
</reference>
<dbReference type="InterPro" id="IPR005545">
    <property type="entry name" value="YCII"/>
</dbReference>
<comment type="caution">
    <text evidence="4">The sequence shown here is derived from an EMBL/GenBank/DDBJ whole genome shotgun (WGS) entry which is preliminary data.</text>
</comment>
<comment type="similarity">
    <text evidence="1">Belongs to the YciI family.</text>
</comment>
<proteinExistence type="inferred from homology"/>
<dbReference type="Pfam" id="PF03795">
    <property type="entry name" value="YCII"/>
    <property type="match status" value="1"/>
</dbReference>
<feature type="compositionally biased region" description="Gly residues" evidence="2">
    <location>
        <begin position="131"/>
        <end position="142"/>
    </location>
</feature>
<dbReference type="InterPro" id="IPR011008">
    <property type="entry name" value="Dimeric_a/b-barrel"/>
</dbReference>
<keyword evidence="5" id="KW-1185">Reference proteome</keyword>
<gene>
    <name evidence="4" type="ORF">GCM10012286_18560</name>
</gene>